<protein>
    <submittedName>
        <fullName evidence="3">Uncharacterized protein F13E6.1</fullName>
    </submittedName>
</protein>
<organism evidence="3">
    <name type="scientific">Schistocephalus solidus</name>
    <name type="common">Tapeworm</name>
    <dbReference type="NCBI Taxonomy" id="70667"/>
    <lineage>
        <taxon>Eukaryota</taxon>
        <taxon>Metazoa</taxon>
        <taxon>Spiralia</taxon>
        <taxon>Lophotrochozoa</taxon>
        <taxon>Platyhelminthes</taxon>
        <taxon>Cestoda</taxon>
        <taxon>Eucestoda</taxon>
        <taxon>Diphyllobothriidea</taxon>
        <taxon>Diphyllobothriidae</taxon>
        <taxon>Schistocephalus</taxon>
    </lineage>
</organism>
<dbReference type="AlphaFoldDB" id="A0A0X3NGV2"/>
<dbReference type="Pfam" id="PF04201">
    <property type="entry name" value="TPD52"/>
    <property type="match status" value="1"/>
</dbReference>
<name>A0A0X3NGV2_SCHSO</name>
<sequence>MDAVESGEEPVIVSQPENDIDREALEKELLATEEDIQTLNETLNVKLKRRLEIKKQLGHVDLSTISYDVKEEIARIGDSEAFRKTTRAFGQARSKTIDVAEDVKEKVTATIQTFKNSETYKNISDSMGSALGTVKDIIVKSTYGTLPEEGD</sequence>
<dbReference type="InterPro" id="IPR007327">
    <property type="entry name" value="TPD52"/>
</dbReference>
<evidence type="ECO:0000256" key="2">
    <source>
        <dbReference type="ARBA" id="ARBA00023054"/>
    </source>
</evidence>
<gene>
    <name evidence="3" type="primary">YZG1</name>
    <name evidence="3" type="ORF">TR98133</name>
</gene>
<accession>A0A0X3NGV2</accession>
<comment type="similarity">
    <text evidence="1">Belongs to the TPD52 family.</text>
</comment>
<reference evidence="3" key="1">
    <citation type="submission" date="2016-01" db="EMBL/GenBank/DDBJ databases">
        <title>Reference transcriptome for the parasite Schistocephalus solidus: insights into the molecular evolution of parasitism.</title>
        <authorList>
            <person name="Hebert F.O."/>
            <person name="Grambauer S."/>
            <person name="Barber I."/>
            <person name="Landry C.R."/>
            <person name="Aubin-Horth N."/>
        </authorList>
    </citation>
    <scope>NUCLEOTIDE SEQUENCE</scope>
</reference>
<proteinExistence type="inferred from homology"/>
<keyword evidence="2" id="KW-0175">Coiled coil</keyword>
<dbReference type="PANTHER" id="PTHR19307:SF14">
    <property type="entry name" value="TUMOR PROTEIN D52"/>
    <property type="match status" value="1"/>
</dbReference>
<dbReference type="EMBL" id="GEEE01024380">
    <property type="protein sequence ID" value="JAP38845.1"/>
    <property type="molecule type" value="Transcribed_RNA"/>
</dbReference>
<evidence type="ECO:0000313" key="3">
    <source>
        <dbReference type="EMBL" id="JAP38845.1"/>
    </source>
</evidence>
<dbReference type="GO" id="GO:0005737">
    <property type="term" value="C:cytoplasm"/>
    <property type="evidence" value="ECO:0007669"/>
    <property type="project" value="TreeGrafter"/>
</dbReference>
<evidence type="ECO:0000256" key="1">
    <source>
        <dbReference type="ARBA" id="ARBA00005702"/>
    </source>
</evidence>
<dbReference type="PANTHER" id="PTHR19307">
    <property type="entry name" value="TUMOR PROTEIN D52"/>
    <property type="match status" value="1"/>
</dbReference>